<dbReference type="GO" id="GO:0032259">
    <property type="term" value="P:methylation"/>
    <property type="evidence" value="ECO:0007669"/>
    <property type="project" value="UniProtKB-KW"/>
</dbReference>
<dbReference type="PANTHER" id="PTHR43464:SF19">
    <property type="entry name" value="UBIQUINONE BIOSYNTHESIS O-METHYLTRANSFERASE, MITOCHONDRIAL"/>
    <property type="match status" value="1"/>
</dbReference>
<accession>A0ABY9WPL5</accession>
<organism evidence="7 8">
    <name type="scientific">Archangium minus</name>
    <dbReference type="NCBI Taxonomy" id="83450"/>
    <lineage>
        <taxon>Bacteria</taxon>
        <taxon>Pseudomonadati</taxon>
        <taxon>Myxococcota</taxon>
        <taxon>Myxococcia</taxon>
        <taxon>Myxococcales</taxon>
        <taxon>Cystobacterineae</taxon>
        <taxon>Archangiaceae</taxon>
        <taxon>Archangium</taxon>
    </lineage>
</organism>
<keyword evidence="1 7" id="KW-0489">Methyltransferase</keyword>
<dbReference type="Gene3D" id="3.40.50.150">
    <property type="entry name" value="Vaccinia Virus protein VP39"/>
    <property type="match status" value="1"/>
</dbReference>
<feature type="domain" description="Methyltransferase" evidence="6">
    <location>
        <begin position="70"/>
        <end position="134"/>
    </location>
</feature>
<evidence type="ECO:0000256" key="1">
    <source>
        <dbReference type="ARBA" id="ARBA00022603"/>
    </source>
</evidence>
<dbReference type="EC" id="2.1.1.11" evidence="4"/>
<evidence type="ECO:0000259" key="5">
    <source>
        <dbReference type="Pfam" id="PF07109"/>
    </source>
</evidence>
<dbReference type="RefSeq" id="WP_395818014.1">
    <property type="nucleotide sequence ID" value="NZ_CP043494.1"/>
</dbReference>
<gene>
    <name evidence="7" type="ORF">F0U60_11715</name>
</gene>
<sequence length="239" mass="26680">MEAHDTVPHKDRLLTYFNGLGFERWSAIYGDSELSRVRRKIREGHAAMMTLAQQWLVETLRPDSTLPGRGSVPRVLDAGCGTGLLGVALAQRGLHVTAVDLAPRMVAEAERAASDAGVRERMAFQTGDLETVEGHFDAVVSLDVLMHYPRPGFARLCTRLARLSRGPLLLTYSPWTPLFAVLHWLGGHLPHHHRRPDIHLLPTRFVEHTLAQAGMRIQRSARISHSFYHVVLLQAGREG</sequence>
<evidence type="ECO:0000256" key="2">
    <source>
        <dbReference type="ARBA" id="ARBA00022679"/>
    </source>
</evidence>
<dbReference type="EMBL" id="CP043494">
    <property type="protein sequence ID" value="WNG44681.1"/>
    <property type="molecule type" value="Genomic_DNA"/>
</dbReference>
<feature type="domain" description="Magnesium-protoporphyrin IX methyltransferase C-terminal" evidence="5">
    <location>
        <begin position="141"/>
        <end position="235"/>
    </location>
</feature>
<protein>
    <recommendedName>
        <fullName evidence="4">Magnesium protoporphyrin IX methyltransferase</fullName>
        <ecNumber evidence="4">2.1.1.11</ecNumber>
    </recommendedName>
</protein>
<evidence type="ECO:0000259" key="6">
    <source>
        <dbReference type="Pfam" id="PF13679"/>
    </source>
</evidence>
<keyword evidence="2 7" id="KW-0808">Transferase</keyword>
<dbReference type="InterPro" id="IPR029063">
    <property type="entry name" value="SAM-dependent_MTases_sf"/>
</dbReference>
<keyword evidence="8" id="KW-1185">Reference proteome</keyword>
<evidence type="ECO:0000256" key="3">
    <source>
        <dbReference type="ARBA" id="ARBA00022691"/>
    </source>
</evidence>
<dbReference type="NCBIfam" id="TIGR02021">
    <property type="entry name" value="BchM-ChlM"/>
    <property type="match status" value="1"/>
</dbReference>
<dbReference type="PANTHER" id="PTHR43464">
    <property type="entry name" value="METHYLTRANSFERASE"/>
    <property type="match status" value="1"/>
</dbReference>
<evidence type="ECO:0000256" key="4">
    <source>
        <dbReference type="NCBIfam" id="TIGR02021"/>
    </source>
</evidence>
<dbReference type="PROSITE" id="PS51556">
    <property type="entry name" value="SAM_MT_MG_PIX"/>
    <property type="match status" value="1"/>
</dbReference>
<dbReference type="Pfam" id="PF13679">
    <property type="entry name" value="Methyltransf_32"/>
    <property type="match status" value="1"/>
</dbReference>
<dbReference type="CDD" id="cd02440">
    <property type="entry name" value="AdoMet_MTases"/>
    <property type="match status" value="1"/>
</dbReference>
<keyword evidence="3" id="KW-0949">S-adenosyl-L-methionine</keyword>
<dbReference type="GO" id="GO:0046406">
    <property type="term" value="F:magnesium protoporphyrin IX methyltransferase activity"/>
    <property type="evidence" value="ECO:0007669"/>
    <property type="project" value="UniProtKB-EC"/>
</dbReference>
<dbReference type="InterPro" id="IPR010940">
    <property type="entry name" value="Mg_prot_MeTrfase_C"/>
</dbReference>
<name>A0ABY9WPL5_9BACT</name>
<dbReference type="InterPro" id="IPR010251">
    <property type="entry name" value="Mg_prot_MeTrfase"/>
</dbReference>
<evidence type="ECO:0000313" key="7">
    <source>
        <dbReference type="EMBL" id="WNG44681.1"/>
    </source>
</evidence>
<proteinExistence type="predicted"/>
<dbReference type="Pfam" id="PF07109">
    <property type="entry name" value="Mg-por_mtran_C"/>
    <property type="match status" value="1"/>
</dbReference>
<dbReference type="SUPFAM" id="SSF53335">
    <property type="entry name" value="S-adenosyl-L-methionine-dependent methyltransferases"/>
    <property type="match status" value="1"/>
</dbReference>
<dbReference type="Proteomes" id="UP001611383">
    <property type="component" value="Chromosome"/>
</dbReference>
<reference evidence="7 8" key="1">
    <citation type="submission" date="2019-08" db="EMBL/GenBank/DDBJ databases">
        <title>Archangium and Cystobacter genomes.</title>
        <authorList>
            <person name="Chen I.-C.K."/>
            <person name="Wielgoss S."/>
        </authorList>
    </citation>
    <scope>NUCLEOTIDE SEQUENCE [LARGE SCALE GENOMIC DNA]</scope>
    <source>
        <strain evidence="7 8">Cbm 6</strain>
    </source>
</reference>
<dbReference type="InterPro" id="IPR025714">
    <property type="entry name" value="Methyltranfer_dom"/>
</dbReference>
<evidence type="ECO:0000313" key="8">
    <source>
        <dbReference type="Proteomes" id="UP001611383"/>
    </source>
</evidence>